<dbReference type="SUPFAM" id="SSF48065">
    <property type="entry name" value="DBL homology domain (DH-domain)"/>
    <property type="match status" value="2"/>
</dbReference>
<gene>
    <name evidence="2" type="ORF">BLNAU_2792</name>
</gene>
<reference evidence="2 3" key="1">
    <citation type="journal article" date="2022" name="bioRxiv">
        <title>Genomics of Preaxostyla Flagellates Illuminates Evolutionary Transitions and the Path Towards Mitochondrial Loss.</title>
        <authorList>
            <person name="Novak L.V.F."/>
            <person name="Treitli S.C."/>
            <person name="Pyrih J."/>
            <person name="Halakuc P."/>
            <person name="Pipaliya S.V."/>
            <person name="Vacek V."/>
            <person name="Brzon O."/>
            <person name="Soukal P."/>
            <person name="Eme L."/>
            <person name="Dacks J.B."/>
            <person name="Karnkowska A."/>
            <person name="Elias M."/>
            <person name="Hampl V."/>
        </authorList>
    </citation>
    <scope>NUCLEOTIDE SEQUENCE [LARGE SCALE GENOMIC DNA]</scope>
    <source>
        <strain evidence="2">NAU3</strain>
        <tissue evidence="2">Gut</tissue>
    </source>
</reference>
<dbReference type="EMBL" id="JARBJD010000012">
    <property type="protein sequence ID" value="KAK2962132.1"/>
    <property type="molecule type" value="Genomic_DNA"/>
</dbReference>
<evidence type="ECO:0000259" key="1">
    <source>
        <dbReference type="PROSITE" id="PS50010"/>
    </source>
</evidence>
<evidence type="ECO:0000313" key="2">
    <source>
        <dbReference type="EMBL" id="KAK2962132.1"/>
    </source>
</evidence>
<dbReference type="Gene3D" id="1.20.900.10">
    <property type="entry name" value="Dbl homology (DH) domain"/>
    <property type="match status" value="2"/>
</dbReference>
<organism evidence="2 3">
    <name type="scientific">Blattamonas nauphoetae</name>
    <dbReference type="NCBI Taxonomy" id="2049346"/>
    <lineage>
        <taxon>Eukaryota</taxon>
        <taxon>Metamonada</taxon>
        <taxon>Preaxostyla</taxon>
        <taxon>Oxymonadida</taxon>
        <taxon>Blattamonas</taxon>
    </lineage>
</organism>
<dbReference type="Pfam" id="PF00621">
    <property type="entry name" value="RhoGEF"/>
    <property type="match status" value="2"/>
</dbReference>
<dbReference type="PANTHER" id="PTHR12673">
    <property type="entry name" value="FACIOGENITAL DYSPLASIA PROTEIN"/>
    <property type="match status" value="1"/>
</dbReference>
<dbReference type="SMART" id="SM00325">
    <property type="entry name" value="RhoGEF"/>
    <property type="match status" value="2"/>
</dbReference>
<keyword evidence="3" id="KW-1185">Reference proteome</keyword>
<dbReference type="InterPro" id="IPR001331">
    <property type="entry name" value="GDS_CDC24_CS"/>
</dbReference>
<dbReference type="PANTHER" id="PTHR12673:SF263">
    <property type="entry name" value="PLECKSTRIN DOMAIN-CONTAINING PROTEIN"/>
    <property type="match status" value="1"/>
</dbReference>
<proteinExistence type="predicted"/>
<feature type="domain" description="DH" evidence="1">
    <location>
        <begin position="440"/>
        <end position="631"/>
    </location>
</feature>
<evidence type="ECO:0000313" key="3">
    <source>
        <dbReference type="Proteomes" id="UP001281761"/>
    </source>
</evidence>
<dbReference type="PROSITE" id="PS00741">
    <property type="entry name" value="DH_1"/>
    <property type="match status" value="1"/>
</dbReference>
<dbReference type="InterPro" id="IPR000219">
    <property type="entry name" value="DH_dom"/>
</dbReference>
<sequence>MTEETPLQKMLRHRMLVMKEIVSTEQTYLSQLTTLVELFVKPIKANKKLNVTPAQVKTLFSQSELILQTSQLLFAGLEKSLQNGGAGIGAIFKEMSSYLKFYTPYIYNLKNAQEMSNNLMSSNKKFKEFITKTEQNPECKGYHLSTYLVLPVQRIPRYELLLKELIKKTPDTDPEKPVLETALEKIKEVAMAVNDMKRTVESGYRLVEIRDSIVDITTQAFLIPSRKYVYESQVHLISRTMTSFETGTPKTETSQVRDTPAQLYLFNDALFYAQIDAQQQRRFGEFIPIHFVTSLTTSSSTQTGFDQTGQKEVDQLEITLRLPIDFDTKFPGGADVFQGFFKVPPNDESTYNILTLKVRFNEPAQQIEMKRYLQEEIDTLRERRTKNVGGLTEVETHHAVTETSQVGQQTTTLHRASVAFPGKTMEPIKQPLNMATQKEKRTEGIIGIIREEEQYITRLQNGVKYYLQPLIEFVQKRVEKTPIPNEKDIRSVFGDIPYFIQTHSLMLKDMQRLEKEQKTDSIGVEVFKVFSDYLKVYGIYISSLEERQNRIALFCENDYSLSVFLNELEQRKEMDGFTLNQFLEIPRDRLNLYSTQIFSLMQQTEGEEALHKQFNDAKVAIDRVIEDVDKKVKVTEAKQRVVRIVMSMEGIIYDASKLAPPNRSFVCEQECLHIASINEQMTVLEANIRPHFIRDYNRSLAIKCNLVDSSKSLGPWRTIDGLPEPRQARAQSVFLNAEAIQLRWDSINREVLGSLVKYSYALSKKTQLFKDAKMDHRMKAAAKIENSAIRQQIGCKTSIFLFNDSILTAHMTEMSHRHYADFFNIAALDRIDKVKQKADPTTNTPAKYVLRLSVHRKRSNKYVTPSENIFDVSAGAETKDRKVAQTEDSGDVSRLIATQRETDLDGRNNISDTDFYCASFQFKSEADLDSFYVKLMQQYYWLIEKKELERYQTLFQEKK</sequence>
<dbReference type="InterPro" id="IPR035899">
    <property type="entry name" value="DBL_dom_sf"/>
</dbReference>
<dbReference type="InterPro" id="IPR051092">
    <property type="entry name" value="FYVE_RhoGEF_PH"/>
</dbReference>
<name>A0ABQ9YEE0_9EUKA</name>
<dbReference type="Proteomes" id="UP001281761">
    <property type="component" value="Unassembled WGS sequence"/>
</dbReference>
<feature type="domain" description="DH" evidence="1">
    <location>
        <begin position="13"/>
        <end position="196"/>
    </location>
</feature>
<accession>A0ABQ9YEE0</accession>
<dbReference type="PROSITE" id="PS50010">
    <property type="entry name" value="DH_2"/>
    <property type="match status" value="2"/>
</dbReference>
<protein>
    <submittedName>
        <fullName evidence="2">Guanine exchange factor for Rac 30</fullName>
    </submittedName>
</protein>
<comment type="caution">
    <text evidence="2">The sequence shown here is derived from an EMBL/GenBank/DDBJ whole genome shotgun (WGS) entry which is preliminary data.</text>
</comment>
<dbReference type="CDD" id="cd00160">
    <property type="entry name" value="RhoGEF"/>
    <property type="match status" value="1"/>
</dbReference>